<dbReference type="Pfam" id="PF13306">
    <property type="entry name" value="LRR_5"/>
    <property type="match status" value="1"/>
</dbReference>
<dbReference type="GO" id="GO:0000272">
    <property type="term" value="P:polysaccharide catabolic process"/>
    <property type="evidence" value="ECO:0007669"/>
    <property type="project" value="InterPro"/>
</dbReference>
<dbReference type="PROSITE" id="PS51766">
    <property type="entry name" value="DOCKERIN"/>
    <property type="match status" value="1"/>
</dbReference>
<dbReference type="Pfam" id="PF00404">
    <property type="entry name" value="Dockerin_1"/>
    <property type="match status" value="1"/>
</dbReference>
<dbReference type="InterPro" id="IPR016134">
    <property type="entry name" value="Dockerin_dom"/>
</dbReference>
<dbReference type="EMBL" id="DVFW01000021">
    <property type="protein sequence ID" value="HIQ80429.1"/>
    <property type="molecule type" value="Genomic_DNA"/>
</dbReference>
<sequence>MRPEKNCFAGQRKENWRKRLCKLSSVSISSDVTHIESGAFTGCDSLTCVTVPLSVGFIGSAAFGYNVYEEPYEPFTIYGYPDSAAQVYAWENRFPFIPLSLSRGDLDGDNKVTTSDVLTLQKFLAKSAMLTSQQQQASDVDQNNVFSTNDVLLMQKYIAKMMDKL</sequence>
<dbReference type="SUPFAM" id="SSF63446">
    <property type="entry name" value="Type I dockerin domain"/>
    <property type="match status" value="1"/>
</dbReference>
<dbReference type="InterPro" id="IPR002105">
    <property type="entry name" value="Dockerin_1_rpt"/>
</dbReference>
<feature type="domain" description="Dockerin" evidence="1">
    <location>
        <begin position="99"/>
        <end position="165"/>
    </location>
</feature>
<reference evidence="2" key="1">
    <citation type="submission" date="2020-10" db="EMBL/GenBank/DDBJ databases">
        <authorList>
            <person name="Gilroy R."/>
        </authorList>
    </citation>
    <scope>NUCLEOTIDE SEQUENCE</scope>
    <source>
        <strain evidence="2">ChiSjej1B19-3389</strain>
    </source>
</reference>
<dbReference type="InterPro" id="IPR026906">
    <property type="entry name" value="LRR_5"/>
</dbReference>
<evidence type="ECO:0000313" key="3">
    <source>
        <dbReference type="Proteomes" id="UP000886787"/>
    </source>
</evidence>
<dbReference type="Gene3D" id="3.80.10.10">
    <property type="entry name" value="Ribonuclease Inhibitor"/>
    <property type="match status" value="1"/>
</dbReference>
<dbReference type="InterPro" id="IPR036439">
    <property type="entry name" value="Dockerin_dom_sf"/>
</dbReference>
<dbReference type="CDD" id="cd14256">
    <property type="entry name" value="Dockerin_I"/>
    <property type="match status" value="1"/>
</dbReference>
<dbReference type="Gene3D" id="1.10.1330.10">
    <property type="entry name" value="Dockerin domain"/>
    <property type="match status" value="1"/>
</dbReference>
<reference evidence="2" key="2">
    <citation type="journal article" date="2021" name="PeerJ">
        <title>Extensive microbial diversity within the chicken gut microbiome revealed by metagenomics and culture.</title>
        <authorList>
            <person name="Gilroy R."/>
            <person name="Ravi A."/>
            <person name="Getino M."/>
            <person name="Pursley I."/>
            <person name="Horton D.L."/>
            <person name="Alikhan N.F."/>
            <person name="Baker D."/>
            <person name="Gharbi K."/>
            <person name="Hall N."/>
            <person name="Watson M."/>
            <person name="Adriaenssens E.M."/>
            <person name="Foster-Nyarko E."/>
            <person name="Jarju S."/>
            <person name="Secka A."/>
            <person name="Antonio M."/>
            <person name="Oren A."/>
            <person name="Chaudhuri R.R."/>
            <person name="La Ragione R."/>
            <person name="Hildebrand F."/>
            <person name="Pallen M.J."/>
        </authorList>
    </citation>
    <scope>NUCLEOTIDE SEQUENCE</scope>
    <source>
        <strain evidence="2">ChiSjej1B19-3389</strain>
    </source>
</reference>
<dbReference type="InterPro" id="IPR018247">
    <property type="entry name" value="EF_Hand_1_Ca_BS"/>
</dbReference>
<dbReference type="AlphaFoldDB" id="A0A9D0ZJC8"/>
<proteinExistence type="predicted"/>
<comment type="caution">
    <text evidence="2">The sequence shown here is derived from an EMBL/GenBank/DDBJ whole genome shotgun (WGS) entry which is preliminary data.</text>
</comment>
<protein>
    <submittedName>
        <fullName evidence="2">Leucine-rich repeat protein</fullName>
    </submittedName>
</protein>
<gene>
    <name evidence="2" type="ORF">IAD32_04000</name>
</gene>
<name>A0A9D0ZJC8_9FIRM</name>
<dbReference type="PROSITE" id="PS00018">
    <property type="entry name" value="EF_HAND_1"/>
    <property type="match status" value="1"/>
</dbReference>
<dbReference type="Proteomes" id="UP000886787">
    <property type="component" value="Unassembled WGS sequence"/>
</dbReference>
<evidence type="ECO:0000259" key="1">
    <source>
        <dbReference type="PROSITE" id="PS51766"/>
    </source>
</evidence>
<accession>A0A9D0ZJC8</accession>
<dbReference type="GO" id="GO:0004553">
    <property type="term" value="F:hydrolase activity, hydrolyzing O-glycosyl compounds"/>
    <property type="evidence" value="ECO:0007669"/>
    <property type="project" value="InterPro"/>
</dbReference>
<organism evidence="2 3">
    <name type="scientific">Candidatus Scatavimonas merdigallinarum</name>
    <dbReference type="NCBI Taxonomy" id="2840914"/>
    <lineage>
        <taxon>Bacteria</taxon>
        <taxon>Bacillati</taxon>
        <taxon>Bacillota</taxon>
        <taxon>Clostridia</taxon>
        <taxon>Eubacteriales</taxon>
        <taxon>Oscillospiraceae</taxon>
        <taxon>Oscillospiraceae incertae sedis</taxon>
        <taxon>Candidatus Scatavimonas</taxon>
    </lineage>
</organism>
<dbReference type="InterPro" id="IPR032675">
    <property type="entry name" value="LRR_dom_sf"/>
</dbReference>
<evidence type="ECO:0000313" key="2">
    <source>
        <dbReference type="EMBL" id="HIQ80429.1"/>
    </source>
</evidence>